<organism evidence="11 12">
    <name type="scientific">Selenobaculum gibii</name>
    <dbReference type="NCBI Taxonomy" id="3054208"/>
    <lineage>
        <taxon>Bacteria</taxon>
        <taxon>Bacillati</taxon>
        <taxon>Bacillota</taxon>
        <taxon>Negativicutes</taxon>
        <taxon>Selenomonadales</taxon>
        <taxon>Selenomonadaceae</taxon>
        <taxon>Selenobaculum</taxon>
    </lineage>
</organism>
<evidence type="ECO:0000256" key="7">
    <source>
        <dbReference type="ARBA" id="ARBA00035120"/>
    </source>
</evidence>
<comment type="similarity">
    <text evidence="7 10">Belongs to the fluoride channel Fluc/FEX (TC 1.A.43) family.</text>
</comment>
<comment type="activity regulation">
    <text evidence="10">Na(+) is not transported, but it plays an essential structural role and its presence is essential for fluoride channel function.</text>
</comment>
<keyword evidence="5 10" id="KW-0472">Membrane</keyword>
<name>A0A9Y2ERI1_9FIRM</name>
<sequence length="127" mass="13724">MLYHLTIVMGGAALGGAARYLISTLAMHKLGITFPYGTLIVNLLGCFIIGLFTAVAFDHFNFSPQIRLFVLAGFLGGLTTFSSFCYETIGLFQAGNINFALGNIALNTFIGLIAVRLGTYIARIIFF</sequence>
<dbReference type="GO" id="GO:0140114">
    <property type="term" value="P:cellular detoxification of fluoride"/>
    <property type="evidence" value="ECO:0007669"/>
    <property type="project" value="UniProtKB-UniRule"/>
</dbReference>
<keyword evidence="6 10" id="KW-0407">Ion channel</keyword>
<keyword evidence="10" id="KW-0813">Transport</keyword>
<dbReference type="GO" id="GO:0062054">
    <property type="term" value="F:fluoride channel activity"/>
    <property type="evidence" value="ECO:0007669"/>
    <property type="project" value="UniProtKB-UniRule"/>
</dbReference>
<feature type="binding site" evidence="10">
    <location>
        <position position="76"/>
    </location>
    <ligand>
        <name>Na(+)</name>
        <dbReference type="ChEBI" id="CHEBI:29101"/>
        <note>structural</note>
    </ligand>
</feature>
<evidence type="ECO:0000256" key="4">
    <source>
        <dbReference type="ARBA" id="ARBA00022989"/>
    </source>
</evidence>
<accession>A0A9Y2ERI1</accession>
<dbReference type="KEGG" id="sgbi:P3F81_02505"/>
<dbReference type="Pfam" id="PF02537">
    <property type="entry name" value="CRCB"/>
    <property type="match status" value="1"/>
</dbReference>
<dbReference type="Proteomes" id="UP001243623">
    <property type="component" value="Chromosome"/>
</dbReference>
<evidence type="ECO:0000313" key="12">
    <source>
        <dbReference type="Proteomes" id="UP001243623"/>
    </source>
</evidence>
<keyword evidence="4 10" id="KW-1133">Transmembrane helix</keyword>
<comment type="function">
    <text evidence="9 10">Fluoride-specific ion channel. Important for reducing fluoride concentration in the cell, thus reducing its toxicity.</text>
</comment>
<feature type="transmembrane region" description="Helical" evidence="10">
    <location>
        <begin position="104"/>
        <end position="126"/>
    </location>
</feature>
<evidence type="ECO:0000256" key="6">
    <source>
        <dbReference type="ARBA" id="ARBA00023303"/>
    </source>
</evidence>
<keyword evidence="10" id="KW-0406">Ion transport</keyword>
<reference evidence="11" key="1">
    <citation type="submission" date="2023-03" db="EMBL/GenBank/DDBJ databases">
        <title>Selenobaculum gbiensis gen. nov. sp. nov., a new bacterium isolated from the gut microbiota of IBD patient.</title>
        <authorList>
            <person name="Yeo S."/>
            <person name="Park H."/>
            <person name="Huh C.S."/>
        </authorList>
    </citation>
    <scope>NUCLEOTIDE SEQUENCE</scope>
    <source>
        <strain evidence="11">ICN-92133</strain>
    </source>
</reference>
<evidence type="ECO:0000256" key="3">
    <source>
        <dbReference type="ARBA" id="ARBA00022692"/>
    </source>
</evidence>
<keyword evidence="10" id="KW-0479">Metal-binding</keyword>
<dbReference type="NCBIfam" id="TIGR00494">
    <property type="entry name" value="crcB"/>
    <property type="match status" value="1"/>
</dbReference>
<evidence type="ECO:0000256" key="5">
    <source>
        <dbReference type="ARBA" id="ARBA00023136"/>
    </source>
</evidence>
<dbReference type="PANTHER" id="PTHR28259">
    <property type="entry name" value="FLUORIDE EXPORT PROTEIN 1-RELATED"/>
    <property type="match status" value="1"/>
</dbReference>
<dbReference type="InterPro" id="IPR003691">
    <property type="entry name" value="FluC"/>
</dbReference>
<keyword evidence="12" id="KW-1185">Reference proteome</keyword>
<gene>
    <name evidence="10 11" type="primary">crcB</name>
    <name evidence="10" type="synonym">fluC</name>
    <name evidence="11" type="ORF">P3F81_02505</name>
</gene>
<keyword evidence="3 10" id="KW-0812">Transmembrane</keyword>
<evidence type="ECO:0000256" key="9">
    <source>
        <dbReference type="ARBA" id="ARBA00049940"/>
    </source>
</evidence>
<keyword evidence="10" id="KW-0915">Sodium</keyword>
<dbReference type="GO" id="GO:0005886">
    <property type="term" value="C:plasma membrane"/>
    <property type="evidence" value="ECO:0007669"/>
    <property type="project" value="UniProtKB-SubCell"/>
</dbReference>
<feature type="transmembrane region" description="Helical" evidence="10">
    <location>
        <begin position="69"/>
        <end position="92"/>
    </location>
</feature>
<feature type="transmembrane region" description="Helical" evidence="10">
    <location>
        <begin position="34"/>
        <end position="57"/>
    </location>
</feature>
<dbReference type="PANTHER" id="PTHR28259:SF1">
    <property type="entry name" value="FLUORIDE EXPORT PROTEIN 1-RELATED"/>
    <property type="match status" value="1"/>
</dbReference>
<dbReference type="EMBL" id="CP120678">
    <property type="protein sequence ID" value="WIW71222.1"/>
    <property type="molecule type" value="Genomic_DNA"/>
</dbReference>
<evidence type="ECO:0000256" key="1">
    <source>
        <dbReference type="ARBA" id="ARBA00004651"/>
    </source>
</evidence>
<dbReference type="GO" id="GO:0046872">
    <property type="term" value="F:metal ion binding"/>
    <property type="evidence" value="ECO:0007669"/>
    <property type="project" value="UniProtKB-KW"/>
</dbReference>
<evidence type="ECO:0000313" key="11">
    <source>
        <dbReference type="EMBL" id="WIW71222.1"/>
    </source>
</evidence>
<evidence type="ECO:0000256" key="10">
    <source>
        <dbReference type="HAMAP-Rule" id="MF_00454"/>
    </source>
</evidence>
<evidence type="ECO:0000256" key="8">
    <source>
        <dbReference type="ARBA" id="ARBA00035585"/>
    </source>
</evidence>
<comment type="catalytic activity">
    <reaction evidence="8">
        <text>fluoride(in) = fluoride(out)</text>
        <dbReference type="Rhea" id="RHEA:76159"/>
        <dbReference type="ChEBI" id="CHEBI:17051"/>
    </reaction>
    <physiologicalReaction direction="left-to-right" evidence="8">
        <dbReference type="Rhea" id="RHEA:76160"/>
    </physiologicalReaction>
</comment>
<dbReference type="RefSeq" id="WP_147666628.1">
    <property type="nucleotide sequence ID" value="NZ_CP120678.1"/>
</dbReference>
<dbReference type="HAMAP" id="MF_00454">
    <property type="entry name" value="FluC"/>
    <property type="match status" value="1"/>
</dbReference>
<dbReference type="AlphaFoldDB" id="A0A9Y2ERI1"/>
<comment type="subcellular location">
    <subcellularLocation>
        <location evidence="1 10">Cell membrane</location>
        <topology evidence="1 10">Multi-pass membrane protein</topology>
    </subcellularLocation>
</comment>
<protein>
    <recommendedName>
        <fullName evidence="10">Fluoride-specific ion channel FluC</fullName>
    </recommendedName>
</protein>
<evidence type="ECO:0000256" key="2">
    <source>
        <dbReference type="ARBA" id="ARBA00022475"/>
    </source>
</evidence>
<proteinExistence type="inferred from homology"/>
<keyword evidence="2 10" id="KW-1003">Cell membrane</keyword>
<feature type="transmembrane region" description="Helical" evidence="10">
    <location>
        <begin position="6"/>
        <end position="22"/>
    </location>
</feature>
<feature type="binding site" evidence="10">
    <location>
        <position position="79"/>
    </location>
    <ligand>
        <name>Na(+)</name>
        <dbReference type="ChEBI" id="CHEBI:29101"/>
        <note>structural</note>
    </ligand>
</feature>